<protein>
    <submittedName>
        <fullName evidence="2">Uncharacterized protein</fullName>
    </submittedName>
</protein>
<evidence type="ECO:0000256" key="1">
    <source>
        <dbReference type="SAM" id="SignalP"/>
    </source>
</evidence>
<organism evidence="2 3">
    <name type="scientific">Luteibacter jiangsuensis</name>
    <dbReference type="NCBI Taxonomy" id="637577"/>
    <lineage>
        <taxon>Bacteria</taxon>
        <taxon>Pseudomonadati</taxon>
        <taxon>Pseudomonadota</taxon>
        <taxon>Gammaproteobacteria</taxon>
        <taxon>Lysobacterales</taxon>
        <taxon>Rhodanobacteraceae</taxon>
        <taxon>Luteibacter</taxon>
    </lineage>
</organism>
<gene>
    <name evidence="2" type="ORF">HBF26_12535</name>
</gene>
<sequence>MYAARIAFLALSAVASLSLARAAEANREPTRMFTLLNTSDHSVTAVAVGNTDVALGEPLQGGTAAATVRLPEGGCVRDFRVTFADGTSRTYAGIDVCRFHRLRLGSWPR</sequence>
<reference evidence="2 3" key="1">
    <citation type="journal article" date="2011" name="Curr. Microbiol.">
        <title>Luteibacter jiangsuensis sp. nov.: a methamidophos-degrading bacterium isolated from a methamidophos-manufacturing factory.</title>
        <authorList>
            <person name="Wang L."/>
            <person name="Wang G.L."/>
            <person name="Li S.P."/>
            <person name="Jiang J.D."/>
        </authorList>
    </citation>
    <scope>NUCLEOTIDE SEQUENCE [LARGE SCALE GENOMIC DNA]</scope>
    <source>
        <strain evidence="2 3">CGMCC 1.10133</strain>
    </source>
</reference>
<evidence type="ECO:0000313" key="3">
    <source>
        <dbReference type="Proteomes" id="UP001429601"/>
    </source>
</evidence>
<accession>A0ABX0Q5U1</accession>
<name>A0ABX0Q5U1_9GAMM</name>
<proteinExistence type="predicted"/>
<comment type="caution">
    <text evidence="2">The sequence shown here is derived from an EMBL/GenBank/DDBJ whole genome shotgun (WGS) entry which is preliminary data.</text>
</comment>
<keyword evidence="3" id="KW-1185">Reference proteome</keyword>
<dbReference type="RefSeq" id="WP_167126877.1">
    <property type="nucleotide sequence ID" value="NZ_JAAQQR010000005.1"/>
</dbReference>
<keyword evidence="1" id="KW-0732">Signal</keyword>
<dbReference type="EMBL" id="JAAQQR010000005">
    <property type="protein sequence ID" value="NID05718.1"/>
    <property type="molecule type" value="Genomic_DNA"/>
</dbReference>
<evidence type="ECO:0000313" key="2">
    <source>
        <dbReference type="EMBL" id="NID05718.1"/>
    </source>
</evidence>
<feature type="signal peptide" evidence="1">
    <location>
        <begin position="1"/>
        <end position="22"/>
    </location>
</feature>
<feature type="chain" id="PRO_5046954109" evidence="1">
    <location>
        <begin position="23"/>
        <end position="109"/>
    </location>
</feature>
<dbReference type="Proteomes" id="UP001429601">
    <property type="component" value="Unassembled WGS sequence"/>
</dbReference>